<comment type="similarity">
    <text evidence="6">Belongs to the peptidase M48 family.</text>
</comment>
<dbReference type="Pfam" id="PF01435">
    <property type="entry name" value="Peptidase_M48"/>
    <property type="match status" value="1"/>
</dbReference>
<evidence type="ECO:0000313" key="9">
    <source>
        <dbReference type="EMBL" id="SDY01907.1"/>
    </source>
</evidence>
<keyword evidence="5 6" id="KW-0482">Metalloprotease</keyword>
<feature type="transmembrane region" description="Helical" evidence="7">
    <location>
        <begin position="6"/>
        <end position="26"/>
    </location>
</feature>
<reference evidence="10" key="1">
    <citation type="submission" date="2016-10" db="EMBL/GenBank/DDBJ databases">
        <authorList>
            <person name="Varghese N."/>
            <person name="Submissions S."/>
        </authorList>
    </citation>
    <scope>NUCLEOTIDE SEQUENCE [LARGE SCALE GENOMIC DNA]</scope>
    <source>
        <strain evidence="10">DSM 45245</strain>
    </source>
</reference>
<feature type="transmembrane region" description="Helical" evidence="7">
    <location>
        <begin position="301"/>
        <end position="322"/>
    </location>
</feature>
<evidence type="ECO:0000256" key="7">
    <source>
        <dbReference type="SAM" id="Phobius"/>
    </source>
</evidence>
<keyword evidence="3 6" id="KW-0378">Hydrolase</keyword>
<dbReference type="GO" id="GO:0046872">
    <property type="term" value="F:metal ion binding"/>
    <property type="evidence" value="ECO:0007669"/>
    <property type="project" value="UniProtKB-KW"/>
</dbReference>
<dbReference type="GO" id="GO:0006508">
    <property type="term" value="P:proteolysis"/>
    <property type="evidence" value="ECO:0007669"/>
    <property type="project" value="UniProtKB-KW"/>
</dbReference>
<accession>A0A1H3GFS5</accession>
<keyword evidence="10" id="KW-1185">Reference proteome</keyword>
<name>A0A1H3GFS5_9ACTN</name>
<dbReference type="RefSeq" id="WP_091550603.1">
    <property type="nucleotide sequence ID" value="NZ_FNPH01000001.1"/>
</dbReference>
<evidence type="ECO:0000256" key="6">
    <source>
        <dbReference type="RuleBase" id="RU003983"/>
    </source>
</evidence>
<comment type="cofactor">
    <cofactor evidence="6">
        <name>Zn(2+)</name>
        <dbReference type="ChEBI" id="CHEBI:29105"/>
    </cofactor>
    <text evidence="6">Binds 1 zinc ion per subunit.</text>
</comment>
<dbReference type="OrthoDB" id="9785340at2"/>
<feature type="transmembrane region" description="Helical" evidence="7">
    <location>
        <begin position="95"/>
        <end position="117"/>
    </location>
</feature>
<evidence type="ECO:0000259" key="8">
    <source>
        <dbReference type="Pfam" id="PF01435"/>
    </source>
</evidence>
<dbReference type="GO" id="GO:0004222">
    <property type="term" value="F:metalloendopeptidase activity"/>
    <property type="evidence" value="ECO:0007669"/>
    <property type="project" value="InterPro"/>
</dbReference>
<protein>
    <submittedName>
        <fullName evidence="9">Zn-dependent protease with chaperone function</fullName>
    </submittedName>
</protein>
<dbReference type="PANTHER" id="PTHR34978:SF3">
    <property type="entry name" value="SLR0241 PROTEIN"/>
    <property type="match status" value="1"/>
</dbReference>
<dbReference type="Gene3D" id="3.30.2010.10">
    <property type="entry name" value="Metalloproteases ('zincins'), catalytic domain"/>
    <property type="match status" value="1"/>
</dbReference>
<evidence type="ECO:0000256" key="4">
    <source>
        <dbReference type="ARBA" id="ARBA00022833"/>
    </source>
</evidence>
<evidence type="ECO:0000256" key="1">
    <source>
        <dbReference type="ARBA" id="ARBA00022670"/>
    </source>
</evidence>
<dbReference type="EMBL" id="FNPH01000001">
    <property type="protein sequence ID" value="SDY01907.1"/>
    <property type="molecule type" value="Genomic_DNA"/>
</dbReference>
<feature type="domain" description="Peptidase M48" evidence="8">
    <location>
        <begin position="124"/>
        <end position="206"/>
    </location>
</feature>
<keyword evidence="7" id="KW-0472">Membrane</keyword>
<keyword evidence="4 6" id="KW-0862">Zinc</keyword>
<organism evidence="9 10">
    <name type="scientific">Micromonospora pattaloongensis</name>
    <dbReference type="NCBI Taxonomy" id="405436"/>
    <lineage>
        <taxon>Bacteria</taxon>
        <taxon>Bacillati</taxon>
        <taxon>Actinomycetota</taxon>
        <taxon>Actinomycetes</taxon>
        <taxon>Micromonosporales</taxon>
        <taxon>Micromonosporaceae</taxon>
        <taxon>Micromonospora</taxon>
    </lineage>
</organism>
<dbReference type="PANTHER" id="PTHR34978">
    <property type="entry name" value="POSSIBLE SENSOR-TRANSDUCER PROTEIN BLAR"/>
    <property type="match status" value="1"/>
</dbReference>
<keyword evidence="7" id="KW-1133">Transmembrane helix</keyword>
<evidence type="ECO:0000313" key="10">
    <source>
        <dbReference type="Proteomes" id="UP000242415"/>
    </source>
</evidence>
<dbReference type="InterPro" id="IPR052173">
    <property type="entry name" value="Beta-lactam_resp_regulator"/>
</dbReference>
<sequence>MVYAAHFIATILACYLTARILTHPGWPGQAWAWQSPRAAIVCWQAVGLAIGLSAIGLPLSLGLASYDVPTGTALRRFVTDLFGGALPATVGPGQLVLIALGATIAALLLGATTRSVLSTVRAQRRHRDLLALVARDDPAAPGALVLDHPSAAAYCLPGVRPQVVVSAGTLRLLDGAELAAVLSHERAHADERHDLVLLPFTALCRALPWARWVHTAYERVALLVEMRADDRARRLHADGPLAAALLRFATAPARVTPAGALGIATPPRCRAAASDGALGIADTHLDARVQRLLAPGRPPRLRVAAALGMAALLVSLPISLFLG</sequence>
<evidence type="ECO:0000256" key="5">
    <source>
        <dbReference type="ARBA" id="ARBA00023049"/>
    </source>
</evidence>
<feature type="transmembrane region" description="Helical" evidence="7">
    <location>
        <begin position="38"/>
        <end position="59"/>
    </location>
</feature>
<keyword evidence="7" id="KW-0812">Transmembrane</keyword>
<keyword evidence="1 6" id="KW-0645">Protease</keyword>
<dbReference type="STRING" id="405436.SAMN05444365_101391"/>
<proteinExistence type="inferred from homology"/>
<dbReference type="InterPro" id="IPR001915">
    <property type="entry name" value="Peptidase_M48"/>
</dbReference>
<dbReference type="CDD" id="cd07326">
    <property type="entry name" value="M56_BlaR1_MecR1_like"/>
    <property type="match status" value="1"/>
</dbReference>
<evidence type="ECO:0000256" key="3">
    <source>
        <dbReference type="ARBA" id="ARBA00022801"/>
    </source>
</evidence>
<evidence type="ECO:0000256" key="2">
    <source>
        <dbReference type="ARBA" id="ARBA00022723"/>
    </source>
</evidence>
<dbReference type="Proteomes" id="UP000242415">
    <property type="component" value="Unassembled WGS sequence"/>
</dbReference>
<dbReference type="AlphaFoldDB" id="A0A1H3GFS5"/>
<gene>
    <name evidence="9" type="ORF">SAMN05444365_101391</name>
</gene>
<keyword evidence="2" id="KW-0479">Metal-binding</keyword>